<gene>
    <name evidence="2" type="ORF">F7Q93_15380</name>
</gene>
<dbReference type="InterPro" id="IPR003115">
    <property type="entry name" value="ParB_N"/>
</dbReference>
<evidence type="ECO:0000259" key="1">
    <source>
        <dbReference type="SMART" id="SM00470"/>
    </source>
</evidence>
<dbReference type="RefSeq" id="WP_128094032.1">
    <property type="nucleotide sequence ID" value="NZ_JBHEEN010000006.1"/>
</dbReference>
<feature type="domain" description="ParB-like N-terminal" evidence="1">
    <location>
        <begin position="4"/>
        <end position="102"/>
    </location>
</feature>
<dbReference type="EMBL" id="VZPE01000006">
    <property type="protein sequence ID" value="KAB0570616.1"/>
    <property type="molecule type" value="Genomic_DNA"/>
</dbReference>
<dbReference type="GO" id="GO:0005694">
    <property type="term" value="C:chromosome"/>
    <property type="evidence" value="ECO:0007669"/>
    <property type="project" value="TreeGrafter"/>
</dbReference>
<proteinExistence type="predicted"/>
<dbReference type="SMART" id="SM00470">
    <property type="entry name" value="ParB"/>
    <property type="match status" value="1"/>
</dbReference>
<dbReference type="PANTHER" id="PTHR33375:SF1">
    <property type="entry name" value="CHROMOSOME-PARTITIONING PROTEIN PARB-RELATED"/>
    <property type="match status" value="1"/>
</dbReference>
<dbReference type="Pfam" id="PF02195">
    <property type="entry name" value="ParB_N"/>
    <property type="match status" value="1"/>
</dbReference>
<dbReference type="SUPFAM" id="SSF110849">
    <property type="entry name" value="ParB/Sulfiredoxin"/>
    <property type="match status" value="1"/>
</dbReference>
<dbReference type="AlphaFoldDB" id="A0A643F0D3"/>
<name>A0A643F0D3_9HYPH</name>
<comment type="caution">
    <text evidence="2">The sequence shown here is derived from an EMBL/GenBank/DDBJ whole genome shotgun (WGS) entry which is preliminary data.</text>
</comment>
<dbReference type="GO" id="GO:0007059">
    <property type="term" value="P:chromosome segregation"/>
    <property type="evidence" value="ECO:0007669"/>
    <property type="project" value="TreeGrafter"/>
</dbReference>
<protein>
    <recommendedName>
        <fullName evidence="1">ParB-like N-terminal domain-containing protein</fullName>
    </recommendedName>
</protein>
<reference evidence="2" key="1">
    <citation type="submission" date="2019-09" db="EMBL/GenBank/DDBJ databases">
        <title>Draft genome sequences of 48 bacterial type strains from the CCUG.</title>
        <authorList>
            <person name="Tunovic T."/>
            <person name="Pineiro-Iglesias B."/>
            <person name="Unosson C."/>
            <person name="Inganas E."/>
            <person name="Ohlen M."/>
            <person name="Cardew S."/>
            <person name="Jensie-Markopoulos S."/>
            <person name="Salva-Serra F."/>
            <person name="Jaen-Luchoro D."/>
            <person name="Karlsson R."/>
            <person name="Svensson-Stadler L."/>
            <person name="Chun J."/>
            <person name="Moore E."/>
        </authorList>
    </citation>
    <scope>NUCLEOTIDE SEQUENCE</scope>
    <source>
        <strain evidence="2">CCUG 50899</strain>
    </source>
</reference>
<dbReference type="Gene3D" id="3.90.1530.10">
    <property type="entry name" value="Conserved hypothetical protein from pyrococcus furiosus pfu- 392566-001, ParB domain"/>
    <property type="match status" value="1"/>
</dbReference>
<dbReference type="PANTHER" id="PTHR33375">
    <property type="entry name" value="CHROMOSOME-PARTITIONING PROTEIN PARB-RELATED"/>
    <property type="match status" value="1"/>
</dbReference>
<sequence length="282" mass="31448">MARRRYDIQDIHIDDKRMRGANMEKVAEIAKSISEVGLMNPPAVRVVESMVIDGEEWGRVPILIYGRHRLLAMQSLGHEVIECEVYEVDELRAELMEIDENLARSELSPAQEAAHILRRQVIWSEISKSESETNCSTLRTTGRGNKQFAAELAEVTGSSKVDINRKLRRARELGDDAQKIANTSLDSGVEMDALIKLTADKRESLIARAEAGEKVSARPAPNTKPITADKAFDVIADDAAKAVASNKDKNRQAFWDAWAALDESDRQEFAAIIWSQYKAAKA</sequence>
<accession>A0A643F0D3</accession>
<organism evidence="2">
    <name type="scientific">Brucella pituitosa</name>
    <dbReference type="NCBI Taxonomy" id="571256"/>
    <lineage>
        <taxon>Bacteria</taxon>
        <taxon>Pseudomonadati</taxon>
        <taxon>Pseudomonadota</taxon>
        <taxon>Alphaproteobacteria</taxon>
        <taxon>Hyphomicrobiales</taxon>
        <taxon>Brucellaceae</taxon>
        <taxon>Brucella/Ochrobactrum group</taxon>
        <taxon>Brucella</taxon>
    </lineage>
</organism>
<evidence type="ECO:0000313" key="2">
    <source>
        <dbReference type="EMBL" id="KAB0570616.1"/>
    </source>
</evidence>
<dbReference type="InterPro" id="IPR050336">
    <property type="entry name" value="Chromosome_partition/occlusion"/>
</dbReference>
<dbReference type="InterPro" id="IPR036086">
    <property type="entry name" value="ParB/Sulfiredoxin_sf"/>
</dbReference>